<sequence>MFDHRLILLATPRQIGVLDWRPGRMHWLGEFAASEAGLAAFRQVLLKHAHLPVLLVIDTVDEDYRSEILPHVQGRARDELLARKLKQVFRNARFTSAWRQARETTGRRDDRYLLATLTDTDWLMPWLSVLHREQVPLCGITPLALAYQHLLTRLRVQAPHTLLACRLNNRLRLSYYHNGLLRFSRLIGNDTPTQMPGNAADEIAKTQLYLTGQRILPREARLHVLLLDPSGQLDSAQAPLNADPAFSTRLIDMPSLARALRIPDSFLAATPEIAPLAAIAGEAVQLNLAPPELLQHHTEFRWRRGLNQAAGIVAAIGLTFTAAYWLHAQDLRDQVQQIQGEVQRGDARHAAIVRNFPALATRPDQLGQTLALATQLNHAPLDVNALFLLLGQALAAHPEVIVKTLTLQDTADGTANITLDARLSDFDGNYRAAMSRIDRFVSRLAATPGVAAVERVTSPVNTASTATLSGKTTGETSAEETRFTLSLQVRT</sequence>
<dbReference type="AlphaFoldDB" id="A0A106BRM4"/>
<evidence type="ECO:0000256" key="1">
    <source>
        <dbReference type="SAM" id="MobiDB-lite"/>
    </source>
</evidence>
<comment type="caution">
    <text evidence="2">The sequence shown here is derived from an EMBL/GenBank/DDBJ whole genome shotgun (WGS) entry which is preliminary data.</text>
</comment>
<evidence type="ECO:0000313" key="3">
    <source>
        <dbReference type="Proteomes" id="UP000064243"/>
    </source>
</evidence>
<feature type="compositionally biased region" description="Polar residues" evidence="1">
    <location>
        <begin position="464"/>
        <end position="476"/>
    </location>
</feature>
<accession>A0A106BRM4</accession>
<dbReference type="PATRIC" id="fig|36861.3.peg.469"/>
<reference evidence="2 3" key="1">
    <citation type="journal article" date="2015" name="Appl. Environ. Microbiol.">
        <title>Aerobic and Anaerobic Thiosulfate Oxidation by a Cold-Adapted, Subglacial Chemoautotroph.</title>
        <authorList>
            <person name="Harrold Z.R."/>
            <person name="Skidmore M.L."/>
            <person name="Hamilton T.L."/>
            <person name="Desch L."/>
            <person name="Amada K."/>
            <person name="van Gelder W."/>
            <person name="Glover K."/>
            <person name="Roden E.E."/>
            <person name="Boyd E.S."/>
        </authorList>
    </citation>
    <scope>NUCLEOTIDE SEQUENCE [LARGE SCALE GENOMIC DNA]</scope>
    <source>
        <strain evidence="2 3">RG</strain>
    </source>
</reference>
<keyword evidence="3" id="KW-1185">Reference proteome</keyword>
<dbReference type="EMBL" id="LDUG01000017">
    <property type="protein sequence ID" value="KVW97235.1"/>
    <property type="molecule type" value="Genomic_DNA"/>
</dbReference>
<proteinExistence type="predicted"/>
<feature type="region of interest" description="Disordered" evidence="1">
    <location>
        <begin position="464"/>
        <end position="485"/>
    </location>
</feature>
<protein>
    <submittedName>
        <fullName evidence="2">Monoheme cytochrome SoxX</fullName>
    </submittedName>
</protein>
<organism evidence="2 3">
    <name type="scientific">Thiobacillus denitrificans</name>
    <dbReference type="NCBI Taxonomy" id="36861"/>
    <lineage>
        <taxon>Bacteria</taxon>
        <taxon>Pseudomonadati</taxon>
        <taxon>Pseudomonadota</taxon>
        <taxon>Betaproteobacteria</taxon>
        <taxon>Nitrosomonadales</taxon>
        <taxon>Thiobacillaceae</taxon>
        <taxon>Thiobacillus</taxon>
    </lineage>
</organism>
<dbReference type="OrthoDB" id="8526168at2"/>
<evidence type="ECO:0000313" key="2">
    <source>
        <dbReference type="EMBL" id="KVW97235.1"/>
    </source>
</evidence>
<gene>
    <name evidence="2" type="ORF">ABW22_05030</name>
</gene>
<name>A0A106BRM4_THIDE</name>
<dbReference type="Proteomes" id="UP000064243">
    <property type="component" value="Unassembled WGS sequence"/>
</dbReference>